<protein>
    <submittedName>
        <fullName evidence="12">Sodium:proton exchanger</fullName>
    </submittedName>
</protein>
<dbReference type="Gene3D" id="1.20.1530.20">
    <property type="match status" value="1"/>
</dbReference>
<keyword evidence="3" id="KW-0813">Transport</keyword>
<evidence type="ECO:0000256" key="9">
    <source>
        <dbReference type="SAM" id="Phobius"/>
    </source>
</evidence>
<accession>A0A3C1KIT3</accession>
<feature type="transmembrane region" description="Helical" evidence="9">
    <location>
        <begin position="195"/>
        <end position="211"/>
    </location>
</feature>
<dbReference type="Proteomes" id="UP000259273">
    <property type="component" value="Unassembled WGS sequence"/>
</dbReference>
<dbReference type="EMBL" id="DMND01000018">
    <property type="protein sequence ID" value="HAN26294.1"/>
    <property type="molecule type" value="Genomic_DNA"/>
</dbReference>
<evidence type="ECO:0000313" key="13">
    <source>
        <dbReference type="Proteomes" id="UP000259273"/>
    </source>
</evidence>
<evidence type="ECO:0000256" key="2">
    <source>
        <dbReference type="ARBA" id="ARBA00005551"/>
    </source>
</evidence>
<evidence type="ECO:0000256" key="5">
    <source>
        <dbReference type="ARBA" id="ARBA00022692"/>
    </source>
</evidence>
<evidence type="ECO:0000256" key="6">
    <source>
        <dbReference type="ARBA" id="ARBA00022989"/>
    </source>
</evidence>
<keyword evidence="7" id="KW-0406">Ion transport</keyword>
<dbReference type="GO" id="GO:0016020">
    <property type="term" value="C:membrane"/>
    <property type="evidence" value="ECO:0007669"/>
    <property type="project" value="UniProtKB-SubCell"/>
</dbReference>
<keyword evidence="4" id="KW-0050">Antiport</keyword>
<evidence type="ECO:0000256" key="8">
    <source>
        <dbReference type="ARBA" id="ARBA00023136"/>
    </source>
</evidence>
<feature type="transmembrane region" description="Helical" evidence="9">
    <location>
        <begin position="169"/>
        <end position="188"/>
    </location>
</feature>
<dbReference type="GO" id="GO:0006813">
    <property type="term" value="P:potassium ion transport"/>
    <property type="evidence" value="ECO:0007669"/>
    <property type="project" value="InterPro"/>
</dbReference>
<evidence type="ECO:0000256" key="3">
    <source>
        <dbReference type="ARBA" id="ARBA00022448"/>
    </source>
</evidence>
<evidence type="ECO:0000259" key="10">
    <source>
        <dbReference type="Pfam" id="PF00999"/>
    </source>
</evidence>
<dbReference type="GO" id="GO:0015297">
    <property type="term" value="F:antiporter activity"/>
    <property type="evidence" value="ECO:0007669"/>
    <property type="project" value="UniProtKB-KW"/>
</dbReference>
<proteinExistence type="inferred from homology"/>
<dbReference type="InterPro" id="IPR003148">
    <property type="entry name" value="RCK_N"/>
</dbReference>
<name>A0A3C1KIT3_9GAMM</name>
<evidence type="ECO:0000313" key="12">
    <source>
        <dbReference type="EMBL" id="HAN26294.1"/>
    </source>
</evidence>
<evidence type="ECO:0000256" key="1">
    <source>
        <dbReference type="ARBA" id="ARBA00004141"/>
    </source>
</evidence>
<feature type="transmembrane region" description="Helical" evidence="9">
    <location>
        <begin position="270"/>
        <end position="290"/>
    </location>
</feature>
<dbReference type="AlphaFoldDB" id="A0A3C1KIT3"/>
<keyword evidence="5 9" id="KW-0812">Transmembrane</keyword>
<evidence type="ECO:0000256" key="7">
    <source>
        <dbReference type="ARBA" id="ARBA00023065"/>
    </source>
</evidence>
<keyword evidence="8 9" id="KW-0472">Membrane</keyword>
<feature type="transmembrane region" description="Helical" evidence="9">
    <location>
        <begin position="81"/>
        <end position="104"/>
    </location>
</feature>
<comment type="caution">
    <text evidence="12">The sequence shown here is derived from an EMBL/GenBank/DDBJ whole genome shotgun (WGS) entry which is preliminary data.</text>
</comment>
<feature type="domain" description="RCK N-terminal" evidence="11">
    <location>
        <begin position="381"/>
        <end position="493"/>
    </location>
</feature>
<gene>
    <name evidence="12" type="ORF">DCP75_00885</name>
</gene>
<organism evidence="12 13">
    <name type="scientific">Haliea salexigens</name>
    <dbReference type="NCBI Taxonomy" id="287487"/>
    <lineage>
        <taxon>Bacteria</taxon>
        <taxon>Pseudomonadati</taxon>
        <taxon>Pseudomonadota</taxon>
        <taxon>Gammaproteobacteria</taxon>
        <taxon>Cellvibrionales</taxon>
        <taxon>Halieaceae</taxon>
        <taxon>Haliea</taxon>
    </lineage>
</organism>
<comment type="subcellular location">
    <subcellularLocation>
        <location evidence="1">Membrane</location>
        <topology evidence="1">Multi-pass membrane protein</topology>
    </subcellularLocation>
</comment>
<sequence length="529" mass="57015">MFEVVCISFAFFFGLAVRQVGLPPLVGFLAAGFAINLLGPSLGMPVKSGEILNHVAHLGVLILLFTVGLKLKLRQIAQPQVLGGALLHFSISVAVFAPGLYYLLDIDWQTALLLAIALAFSSTVLAAKLLESRRELAVFHGRTAIGILIVQDIIALVVLAVFSGQSPNIWSLAVLLLPFMRPFLYWLLDFAGHDELLVLMGMLLALVVGGMGFTAMGLSSEIGALVMGILLSNHRRAQELAESLWGLREVFLVGFFLQIGMSGLPDLDALLFALGVGVLLPLKGLLFFLLLTAFRLRARTSFLAAISLTAYSEFGLIVAGILLPEWIVPLAIAVSVSFVIAAPLNRMAHRLYARLEPRLQRFERITMHPDEQPTSLGDANVLIFGMGRTGTAAYDQLRKQGLQPAGLDGDTYKARAHAEAGRNVVFADAEDSNFWRGVDIGRIKAAVLAMDDIGSKVVAARSLRAKGFTGPIISHALHEDHVERITEAGATHTYLTMFQAGIGLADRTVNVLEEAQPEGTSPVAPDTLP</sequence>
<dbReference type="PANTHER" id="PTHR42751">
    <property type="entry name" value="SODIUM/HYDROGEN EXCHANGER FAMILY/TRKA DOMAIN PROTEIN"/>
    <property type="match status" value="1"/>
</dbReference>
<dbReference type="InterPro" id="IPR036291">
    <property type="entry name" value="NAD(P)-bd_dom_sf"/>
</dbReference>
<feature type="transmembrane region" description="Helical" evidence="9">
    <location>
        <begin position="110"/>
        <end position="130"/>
    </location>
</feature>
<feature type="transmembrane region" description="Helical" evidence="9">
    <location>
        <begin position="142"/>
        <end position="163"/>
    </location>
</feature>
<reference evidence="12 13" key="1">
    <citation type="journal article" date="2018" name="Nat. Biotechnol.">
        <title>A standardized bacterial taxonomy based on genome phylogeny substantially revises the tree of life.</title>
        <authorList>
            <person name="Parks D.H."/>
            <person name="Chuvochina M."/>
            <person name="Waite D.W."/>
            <person name="Rinke C."/>
            <person name="Skarshewski A."/>
            <person name="Chaumeil P.A."/>
            <person name="Hugenholtz P."/>
        </authorList>
    </citation>
    <scope>NUCLEOTIDE SEQUENCE [LARGE SCALE GENOMIC DNA]</scope>
    <source>
        <strain evidence="12">UBA9158</strain>
    </source>
</reference>
<dbReference type="SUPFAM" id="SSF51735">
    <property type="entry name" value="NAD(P)-binding Rossmann-fold domains"/>
    <property type="match status" value="1"/>
</dbReference>
<dbReference type="InterPro" id="IPR038770">
    <property type="entry name" value="Na+/solute_symporter_sf"/>
</dbReference>
<dbReference type="InterPro" id="IPR006153">
    <property type="entry name" value="Cation/H_exchanger_TM"/>
</dbReference>
<feature type="transmembrane region" description="Helical" evidence="9">
    <location>
        <begin position="327"/>
        <end position="344"/>
    </location>
</feature>
<evidence type="ECO:0000259" key="11">
    <source>
        <dbReference type="Pfam" id="PF02254"/>
    </source>
</evidence>
<dbReference type="STRING" id="1121937.GCA_000423125_03127"/>
<dbReference type="Pfam" id="PF00999">
    <property type="entry name" value="Na_H_Exchanger"/>
    <property type="match status" value="1"/>
</dbReference>
<dbReference type="Pfam" id="PF02254">
    <property type="entry name" value="TrkA_N"/>
    <property type="match status" value="1"/>
</dbReference>
<feature type="domain" description="Cation/H+ exchanger transmembrane" evidence="10">
    <location>
        <begin position="8"/>
        <end position="325"/>
    </location>
</feature>
<dbReference type="GO" id="GO:1902600">
    <property type="term" value="P:proton transmembrane transport"/>
    <property type="evidence" value="ECO:0007669"/>
    <property type="project" value="InterPro"/>
</dbReference>
<evidence type="ECO:0000256" key="4">
    <source>
        <dbReference type="ARBA" id="ARBA00022449"/>
    </source>
</evidence>
<feature type="transmembrane region" description="Helical" evidence="9">
    <location>
        <begin position="302"/>
        <end position="321"/>
    </location>
</feature>
<feature type="transmembrane region" description="Helical" evidence="9">
    <location>
        <begin position="51"/>
        <end position="69"/>
    </location>
</feature>
<comment type="similarity">
    <text evidence="2">Belongs to the monovalent cation:proton antiporter 2 (CPA2) transporter (TC 2.A.37) family.</text>
</comment>
<dbReference type="Gene3D" id="3.40.50.720">
    <property type="entry name" value="NAD(P)-binding Rossmann-like Domain"/>
    <property type="match status" value="1"/>
</dbReference>
<dbReference type="PANTHER" id="PTHR42751:SF1">
    <property type="entry name" value="CATION_PROTON ANTIPORTER YBAL-RELATED"/>
    <property type="match status" value="1"/>
</dbReference>
<keyword evidence="6 9" id="KW-1133">Transmembrane helix</keyword>